<dbReference type="Proteomes" id="UP000187203">
    <property type="component" value="Unassembled WGS sequence"/>
</dbReference>
<dbReference type="InterPro" id="IPR036390">
    <property type="entry name" value="WH_DNA-bd_sf"/>
</dbReference>
<evidence type="ECO:0000313" key="7">
    <source>
        <dbReference type="Proteomes" id="UP000187203"/>
    </source>
</evidence>
<dbReference type="SUPFAM" id="SSF53335">
    <property type="entry name" value="S-adenosyl-L-methionine-dependent methyltransferases"/>
    <property type="match status" value="1"/>
</dbReference>
<organism evidence="6 7">
    <name type="scientific">Corchorus olitorius</name>
    <dbReference type="NCBI Taxonomy" id="93759"/>
    <lineage>
        <taxon>Eukaryota</taxon>
        <taxon>Viridiplantae</taxon>
        <taxon>Streptophyta</taxon>
        <taxon>Embryophyta</taxon>
        <taxon>Tracheophyta</taxon>
        <taxon>Spermatophyta</taxon>
        <taxon>Magnoliopsida</taxon>
        <taxon>eudicotyledons</taxon>
        <taxon>Gunneridae</taxon>
        <taxon>Pentapetalae</taxon>
        <taxon>rosids</taxon>
        <taxon>malvids</taxon>
        <taxon>Malvales</taxon>
        <taxon>Malvaceae</taxon>
        <taxon>Grewioideae</taxon>
        <taxon>Apeibeae</taxon>
        <taxon>Corchorus</taxon>
    </lineage>
</organism>
<dbReference type="STRING" id="93759.A0A1R3IQL8"/>
<dbReference type="GO" id="GO:0008757">
    <property type="term" value="F:S-adenosylmethionine-dependent methyltransferase activity"/>
    <property type="evidence" value="ECO:0007669"/>
    <property type="project" value="UniProtKB-ARBA"/>
</dbReference>
<reference evidence="7" key="1">
    <citation type="submission" date="2013-09" db="EMBL/GenBank/DDBJ databases">
        <title>Corchorus olitorius genome sequencing.</title>
        <authorList>
            <person name="Alam M."/>
            <person name="Haque M.S."/>
            <person name="Islam M.S."/>
            <person name="Emdad E.M."/>
            <person name="Islam M.M."/>
            <person name="Ahmed B."/>
            <person name="Halim A."/>
            <person name="Hossen Q.M.M."/>
            <person name="Hossain M.Z."/>
            <person name="Ahmed R."/>
            <person name="Khan M.M."/>
            <person name="Islam R."/>
            <person name="Rashid M.M."/>
            <person name="Khan S.A."/>
            <person name="Rahman M.S."/>
            <person name="Alam M."/>
            <person name="Yahiya A.S."/>
            <person name="Khan M.S."/>
            <person name="Azam M.S."/>
            <person name="Haque T."/>
            <person name="Lashkar M.Z.H."/>
            <person name="Akhand A.I."/>
            <person name="Morshed G."/>
            <person name="Roy S."/>
            <person name="Uddin K.S."/>
            <person name="Rabeya T."/>
            <person name="Hossain A.S."/>
            <person name="Chowdhury A."/>
            <person name="Snigdha A.R."/>
            <person name="Mortoza M.S."/>
            <person name="Matin S.A."/>
            <person name="Hoque S.M.E."/>
            <person name="Islam M.K."/>
            <person name="Roy D.K."/>
            <person name="Haider R."/>
            <person name="Moosa M.M."/>
            <person name="Elias S.M."/>
            <person name="Hasan A.M."/>
            <person name="Jahan S."/>
            <person name="Shafiuddin M."/>
            <person name="Mahmood N."/>
            <person name="Shommy N.S."/>
        </authorList>
    </citation>
    <scope>NUCLEOTIDE SEQUENCE [LARGE SCALE GENOMIC DNA]</scope>
    <source>
        <strain evidence="7">cv. O-4</strain>
    </source>
</reference>
<dbReference type="OrthoDB" id="987572at2759"/>
<comment type="caution">
    <text evidence="6">The sequence shown here is derived from an EMBL/GenBank/DDBJ whole genome shotgun (WGS) entry which is preliminary data.</text>
</comment>
<gene>
    <name evidence="6" type="ORF">COLO4_21806</name>
</gene>
<dbReference type="SUPFAM" id="SSF46785">
    <property type="entry name" value="Winged helix' DNA-binding domain"/>
    <property type="match status" value="1"/>
</dbReference>
<dbReference type="Pfam" id="PF08100">
    <property type="entry name" value="Dimerisation"/>
    <property type="match status" value="1"/>
</dbReference>
<dbReference type="EMBL" id="AWUE01017791">
    <property type="protein sequence ID" value="OMO84864.1"/>
    <property type="molecule type" value="Genomic_DNA"/>
</dbReference>
<keyword evidence="7" id="KW-1185">Reference proteome</keyword>
<evidence type="ECO:0000259" key="4">
    <source>
        <dbReference type="Pfam" id="PF00891"/>
    </source>
</evidence>
<dbReference type="AlphaFoldDB" id="A0A1R3IQL8"/>
<name>A0A1R3IQL8_9ROSI</name>
<dbReference type="PROSITE" id="PS51683">
    <property type="entry name" value="SAM_OMT_II"/>
    <property type="match status" value="1"/>
</dbReference>
<dbReference type="GO" id="GO:0008171">
    <property type="term" value="F:O-methyltransferase activity"/>
    <property type="evidence" value="ECO:0007669"/>
    <property type="project" value="InterPro"/>
</dbReference>
<dbReference type="InterPro" id="IPR001077">
    <property type="entry name" value="COMT_C"/>
</dbReference>
<evidence type="ECO:0000256" key="1">
    <source>
        <dbReference type="ARBA" id="ARBA00022603"/>
    </source>
</evidence>
<accession>A0A1R3IQL8</accession>
<feature type="domain" description="O-methyltransferase dimerisation" evidence="5">
    <location>
        <begin position="22"/>
        <end position="112"/>
    </location>
</feature>
<dbReference type="InterPro" id="IPR016461">
    <property type="entry name" value="COMT-like"/>
</dbReference>
<dbReference type="GO" id="GO:0046983">
    <property type="term" value="F:protein dimerization activity"/>
    <property type="evidence" value="ECO:0007669"/>
    <property type="project" value="InterPro"/>
</dbReference>
<evidence type="ECO:0000259" key="5">
    <source>
        <dbReference type="Pfam" id="PF08100"/>
    </source>
</evidence>
<dbReference type="InterPro" id="IPR012967">
    <property type="entry name" value="COMT_dimerisation"/>
</dbReference>
<dbReference type="InterPro" id="IPR036388">
    <property type="entry name" value="WH-like_DNA-bd_sf"/>
</dbReference>
<keyword evidence="2" id="KW-0808">Transferase</keyword>
<dbReference type="PANTHER" id="PTHR11746">
    <property type="entry name" value="O-METHYLTRANSFERASE"/>
    <property type="match status" value="1"/>
</dbReference>
<protein>
    <submittedName>
        <fullName evidence="6">O-methyltransferase, family 2</fullName>
    </submittedName>
</protein>
<dbReference type="GO" id="GO:0032259">
    <property type="term" value="P:methylation"/>
    <property type="evidence" value="ECO:0007669"/>
    <property type="project" value="UniProtKB-KW"/>
</dbReference>
<dbReference type="Gene3D" id="3.40.50.150">
    <property type="entry name" value="Vaccinia Virus protein VP39"/>
    <property type="match status" value="1"/>
</dbReference>
<evidence type="ECO:0000313" key="6">
    <source>
        <dbReference type="EMBL" id="OMO84864.1"/>
    </source>
</evidence>
<sequence>MDFLKGDESSVDELLQAQDHIWNHLFRFISSMSLKCAVELEIPDIIHNHGQSMTISELAWALSIHPTKVHCLRRLMCILVHSGFFTEHDVSCRQSDLEKGYKLTLSLKLLLKDNINLLSARPLLLAVLDPILMKPWQHVSAWFQNDDDDPSAFSIAYYGQTLWDYAAHEPRLNHLFNDAMSSDGLLTASVVLSSKCRGVFAGLKSLVDVGGGLGTMTKLLACKEVRT</sequence>
<dbReference type="FunFam" id="1.10.10.10:FF:000213">
    <property type="entry name" value="Coniferyl alcohol 9-O-methyltransferase"/>
    <property type="match status" value="1"/>
</dbReference>
<proteinExistence type="predicted"/>
<keyword evidence="3" id="KW-0949">S-adenosyl-L-methionine</keyword>
<keyword evidence="1" id="KW-0489">Methyltransferase</keyword>
<dbReference type="Gene3D" id="1.10.10.10">
    <property type="entry name" value="Winged helix-like DNA-binding domain superfamily/Winged helix DNA-binding domain"/>
    <property type="match status" value="1"/>
</dbReference>
<dbReference type="InterPro" id="IPR029063">
    <property type="entry name" value="SAM-dependent_MTases_sf"/>
</dbReference>
<feature type="domain" description="O-methyltransferase C-terminal" evidence="4">
    <location>
        <begin position="136"/>
        <end position="218"/>
    </location>
</feature>
<dbReference type="GO" id="GO:0009717">
    <property type="term" value="P:isoflavonoid biosynthetic process"/>
    <property type="evidence" value="ECO:0007669"/>
    <property type="project" value="UniProtKB-ARBA"/>
</dbReference>
<dbReference type="Pfam" id="PF00891">
    <property type="entry name" value="Methyltransf_2"/>
    <property type="match status" value="1"/>
</dbReference>
<evidence type="ECO:0000256" key="2">
    <source>
        <dbReference type="ARBA" id="ARBA00022679"/>
    </source>
</evidence>
<evidence type="ECO:0000256" key="3">
    <source>
        <dbReference type="ARBA" id="ARBA00022691"/>
    </source>
</evidence>